<dbReference type="GO" id="GO:0070740">
    <property type="term" value="F:tubulin-glutamic acid ligase activity"/>
    <property type="evidence" value="ECO:0007669"/>
    <property type="project" value="TreeGrafter"/>
</dbReference>
<feature type="compositionally biased region" description="Polar residues" evidence="6">
    <location>
        <begin position="199"/>
        <end position="209"/>
    </location>
</feature>
<evidence type="ECO:0000313" key="7">
    <source>
        <dbReference type="EMBL" id="GFO41963.1"/>
    </source>
</evidence>
<dbReference type="GO" id="GO:0036064">
    <property type="term" value="C:ciliary basal body"/>
    <property type="evidence" value="ECO:0007669"/>
    <property type="project" value="TreeGrafter"/>
</dbReference>
<protein>
    <submittedName>
        <fullName evidence="7">Tubulin polyglutamylase ttll4-like</fullName>
    </submittedName>
</protein>
<dbReference type="GO" id="GO:0005524">
    <property type="term" value="F:ATP binding"/>
    <property type="evidence" value="ECO:0007669"/>
    <property type="project" value="UniProtKB-KW"/>
</dbReference>
<proteinExistence type="inferred from homology"/>
<sequence length="1245" mass="138581">MNPDACRDVMDRSRLPYDTGPDLNKVTNGLDELSLKKQLPLRQQAMKPVLKYNTSMAKAVHLFSHGDSVTSRRDSAGVSLYTQNGMYYTGHINGNYQSNPSEVTPTAKHPGYQISSQQNMNGRNTPSANPYVRPVSATEVAANINGDKARRMMEAAAAAAAISNISEKTATAFQAQTLQRNSFLRPLSGTGGTHDKSSPPYTNASSPLKSSDARGSMLKRENSFGSDVSSKHITESKFTKRPIFDFASTTSTTMIKPHMLNNTTDGIQHPGAIPQPSKSSLQNYGSPYVRNPSYSPNKPYVNNMSDSTNQTKKDPAVLPLNDPVVISSQPSILSGIPDTKSTSDADEPVGASTLSSTHAKGSETASLKKMPVTNTLTGTIYYRKTSLSDNLTRSSNQTVVAGNMNASNASGRNVMVEQNSVTSTTSLKSTVQDSASRKMAGDLPVARPTLERSNASLQFQTGLIASDAKAVTKIAPASGQQQDTEMTPVLTKPPTGSKDKASNRQGPNDRIQQPTKKKSIFPSKSMSERALHSSYEKKPFGKKINALKSAHLEQRPMGDGAPAKSFRKEKLLGDCDGEGDDESCEDNDYDDEDEEQGDGCSDSSPSGERLPGDGEASVEDYDDDDDDDDDEDALDNFEDTTSEGGSDGYSITSAASSLAGRPATAQSAGRVGGKGDRTAALDRTTIRPVTASGDVQIKPALRFSLFNKIPPTLNFVSEGEKTEQLPWELRKLLKWKMSPITPIVVKVALSRVGFRVTKRNHDWLGCFGKHMKAQCFKSMREYQKLNHFPGSFQIGRKDRLWRNLSRLQLQFGKSEFNFFPQTYVLPCDLKQLKRAWDEGNTKQKWIIKPPASARGIGIKVISKWTQIPRRRPVIVQRYLHRPFLINDSKFDMRIYVYVTSYDPLRIYVYDDGLARFASCKYSSSMKTLGNKFMHLTNYSVNKKNSDYTSNTDNTVCMGHKWSLKSLWNYLKRQGINTSLIWDNIRDLIIKTIISGDAAINSMTKSNCRSRYSCHELFGFDVLLDDNLKPWILEVNISPSLHSNSPLDINIKGGLIKDMMNLAGMRIPDERDVSNNPPSGDFSAHRPVNKYCMDKRLFTNQLSPDERAKHAYFCQKHQDEQIMQSILDTLTPDDLRYLCESIDEDSRKGNFQRLFPTPHTHRYLRFFQAPRYYNLLLDQWVLRYNRMEQRGILLLQSFCDEGVHLENPTSNPRHQWTPPNSSVTAYRSPDVRVIGSLNSLNSARGR</sequence>
<keyword evidence="2" id="KW-0436">Ligase</keyword>
<feature type="region of interest" description="Disordered" evidence="6">
    <location>
        <begin position="261"/>
        <end position="314"/>
    </location>
</feature>
<keyword evidence="5" id="KW-0067">ATP-binding</keyword>
<evidence type="ECO:0000256" key="1">
    <source>
        <dbReference type="ARBA" id="ARBA00006820"/>
    </source>
</evidence>
<dbReference type="EMBL" id="BLXT01007741">
    <property type="protein sequence ID" value="GFO41963.1"/>
    <property type="molecule type" value="Genomic_DNA"/>
</dbReference>
<feature type="region of interest" description="Disordered" evidence="6">
    <location>
        <begin position="329"/>
        <end position="362"/>
    </location>
</feature>
<dbReference type="GO" id="GO:0015631">
    <property type="term" value="F:tubulin binding"/>
    <property type="evidence" value="ECO:0007669"/>
    <property type="project" value="TreeGrafter"/>
</dbReference>
<evidence type="ECO:0000256" key="5">
    <source>
        <dbReference type="ARBA" id="ARBA00022840"/>
    </source>
</evidence>
<evidence type="ECO:0000313" key="8">
    <source>
        <dbReference type="Proteomes" id="UP000735302"/>
    </source>
</evidence>
<gene>
    <name evidence="7" type="ORF">PoB_006846800</name>
</gene>
<feature type="compositionally biased region" description="Polar residues" evidence="6">
    <location>
        <begin position="503"/>
        <end position="514"/>
    </location>
</feature>
<feature type="region of interest" description="Disordered" evidence="6">
    <location>
        <begin position="184"/>
        <end position="230"/>
    </location>
</feature>
<dbReference type="Pfam" id="PF03133">
    <property type="entry name" value="TTL"/>
    <property type="match status" value="1"/>
</dbReference>
<comment type="similarity">
    <text evidence="1">Belongs to the tubulin--tyrosine ligase family.</text>
</comment>
<evidence type="ECO:0000256" key="3">
    <source>
        <dbReference type="ARBA" id="ARBA00022701"/>
    </source>
</evidence>
<feature type="region of interest" description="Disordered" evidence="6">
    <location>
        <begin position="475"/>
        <end position="678"/>
    </location>
</feature>
<evidence type="ECO:0000256" key="4">
    <source>
        <dbReference type="ARBA" id="ARBA00022741"/>
    </source>
</evidence>
<feature type="compositionally biased region" description="Polar residues" evidence="6">
    <location>
        <begin position="352"/>
        <end position="362"/>
    </location>
</feature>
<keyword evidence="3" id="KW-0493">Microtubule</keyword>
<dbReference type="InterPro" id="IPR004344">
    <property type="entry name" value="TTL/TTLL_fam"/>
</dbReference>
<feature type="compositionally biased region" description="Polar residues" evidence="6">
    <location>
        <begin position="276"/>
        <end position="285"/>
    </location>
</feature>
<accession>A0AAV4DD33</accession>
<feature type="compositionally biased region" description="Acidic residues" evidence="6">
    <location>
        <begin position="616"/>
        <end position="641"/>
    </location>
</feature>
<dbReference type="PANTHER" id="PTHR12241">
    <property type="entry name" value="TUBULIN POLYGLUTAMYLASE"/>
    <property type="match status" value="1"/>
</dbReference>
<evidence type="ECO:0000256" key="2">
    <source>
        <dbReference type="ARBA" id="ARBA00022598"/>
    </source>
</evidence>
<dbReference type="PROSITE" id="PS51221">
    <property type="entry name" value="TTL"/>
    <property type="match status" value="1"/>
</dbReference>
<keyword evidence="4" id="KW-0547">Nucleotide-binding</keyword>
<dbReference type="Gene3D" id="3.30.470.20">
    <property type="entry name" value="ATP-grasp fold, B domain"/>
    <property type="match status" value="1"/>
</dbReference>
<dbReference type="AlphaFoldDB" id="A0AAV4DD33"/>
<feature type="compositionally biased region" description="Acidic residues" evidence="6">
    <location>
        <begin position="575"/>
        <end position="597"/>
    </location>
</feature>
<dbReference type="FunFam" id="3.30.470.20:FF:000009">
    <property type="entry name" value="tubulin polyglutamylase TTLL5 isoform X1"/>
    <property type="match status" value="1"/>
</dbReference>
<dbReference type="PANTHER" id="PTHR12241:SF162">
    <property type="entry name" value="TUBULIN MONOGLUTAMYLASE TTLL4"/>
    <property type="match status" value="1"/>
</dbReference>
<feature type="compositionally biased region" description="Polar residues" evidence="6">
    <location>
        <begin position="292"/>
        <end position="310"/>
    </location>
</feature>
<name>A0AAV4DD33_9GAST</name>
<comment type="caution">
    <text evidence="7">The sequence shown here is derived from an EMBL/GenBank/DDBJ whole genome shotgun (WGS) entry which is preliminary data.</text>
</comment>
<feature type="compositionally biased region" description="Basic and acidic residues" evidence="6">
    <location>
        <begin position="526"/>
        <end position="539"/>
    </location>
</feature>
<organism evidence="7 8">
    <name type="scientific">Plakobranchus ocellatus</name>
    <dbReference type="NCBI Taxonomy" id="259542"/>
    <lineage>
        <taxon>Eukaryota</taxon>
        <taxon>Metazoa</taxon>
        <taxon>Spiralia</taxon>
        <taxon>Lophotrochozoa</taxon>
        <taxon>Mollusca</taxon>
        <taxon>Gastropoda</taxon>
        <taxon>Heterobranchia</taxon>
        <taxon>Euthyneura</taxon>
        <taxon>Panpulmonata</taxon>
        <taxon>Sacoglossa</taxon>
        <taxon>Placobranchoidea</taxon>
        <taxon>Plakobranchidae</taxon>
        <taxon>Plakobranchus</taxon>
    </lineage>
</organism>
<dbReference type="GO" id="GO:0000226">
    <property type="term" value="P:microtubule cytoskeleton organization"/>
    <property type="evidence" value="ECO:0007669"/>
    <property type="project" value="TreeGrafter"/>
</dbReference>
<keyword evidence="8" id="KW-1185">Reference proteome</keyword>
<evidence type="ECO:0000256" key="6">
    <source>
        <dbReference type="SAM" id="MobiDB-lite"/>
    </source>
</evidence>
<dbReference type="GO" id="GO:0005874">
    <property type="term" value="C:microtubule"/>
    <property type="evidence" value="ECO:0007669"/>
    <property type="project" value="UniProtKB-KW"/>
</dbReference>
<dbReference type="SUPFAM" id="SSF56059">
    <property type="entry name" value="Glutathione synthetase ATP-binding domain-like"/>
    <property type="match status" value="1"/>
</dbReference>
<reference evidence="7 8" key="1">
    <citation type="journal article" date="2021" name="Elife">
        <title>Chloroplast acquisition without the gene transfer in kleptoplastic sea slugs, Plakobranchus ocellatus.</title>
        <authorList>
            <person name="Maeda T."/>
            <person name="Takahashi S."/>
            <person name="Yoshida T."/>
            <person name="Shimamura S."/>
            <person name="Takaki Y."/>
            <person name="Nagai Y."/>
            <person name="Toyoda A."/>
            <person name="Suzuki Y."/>
            <person name="Arimoto A."/>
            <person name="Ishii H."/>
            <person name="Satoh N."/>
            <person name="Nishiyama T."/>
            <person name="Hasebe M."/>
            <person name="Maruyama T."/>
            <person name="Minagawa J."/>
            <person name="Obokata J."/>
            <person name="Shigenobu S."/>
        </authorList>
    </citation>
    <scope>NUCLEOTIDE SEQUENCE [LARGE SCALE GENOMIC DNA]</scope>
</reference>
<dbReference type="Proteomes" id="UP000735302">
    <property type="component" value="Unassembled WGS sequence"/>
</dbReference>